<comment type="caution">
    <text evidence="9">The sequence shown here is derived from an EMBL/GenBank/DDBJ whole genome shotgun (WGS) entry which is preliminary data.</text>
</comment>
<evidence type="ECO:0000256" key="7">
    <source>
        <dbReference type="SAM" id="Phobius"/>
    </source>
</evidence>
<feature type="domain" description="SSD" evidence="8">
    <location>
        <begin position="301"/>
        <end position="434"/>
    </location>
</feature>
<protein>
    <recommendedName>
        <fullName evidence="8">SSD domain-containing protein</fullName>
    </recommendedName>
</protein>
<organism evidence="9 10">
    <name type="scientific">Effrenium voratum</name>
    <dbReference type="NCBI Taxonomy" id="2562239"/>
    <lineage>
        <taxon>Eukaryota</taxon>
        <taxon>Sar</taxon>
        <taxon>Alveolata</taxon>
        <taxon>Dinophyceae</taxon>
        <taxon>Suessiales</taxon>
        <taxon>Symbiodiniaceae</taxon>
        <taxon>Effrenium</taxon>
    </lineage>
</organism>
<keyword evidence="6" id="KW-0325">Glycoprotein</keyword>
<feature type="transmembrane region" description="Helical" evidence="7">
    <location>
        <begin position="339"/>
        <end position="361"/>
    </location>
</feature>
<sequence length="2125" mass="234437">MFHHADPGSSHGAVHAFFDFLDHISEKIRDEMESTFAHLGLLLADHACKFCLGGIIFALVCMSGLPLVTLERDIYELVLEQNSPAALDHFEGQDIFKNNLSESDRAMSVLYTLPNGKNILDSPYFEEALAIHNEIKNNVTSKERKETYDQDCIRFFDNPNESCIVFCPLDLPYQVALHKGGRGFRNSTYTMMGDRARVEQNLSPEDDHGHFEFSDGFMCKYESSSNDWKFGAVLWAQERRASSTGNVRISAYSSAFATEEVFRGSLQEGHLFALAFVVVWLGCGGAMHFINFENHSWVNPTNWFTATICIVSAGLAMLSALGLCGYLTLQGLKVSTSSLFVSFLILGIAVDDMMILAGLFFEAPKDHTLAERLAASFGSAAASITLTSITALAGFLAGSAVDMVWIKSFTQVGALAVIADYIIQLTFFSGAFAAFQRGYGKLHASTKDRGHAHSALEKYARWSAHSTVCKGLTFFLFIAVIFVSLYGTQRLEASFHQKVNMPDDSHYHEYLQDGLDYMGQYGQNSVYLMMQHQVLPGPDVMRATAEYAQRIRELNGQKAYKSAATDWTVAMQLWMSIQSNAERLRVRTNATTFGVALGESLDGTLRSQFFTLATQWQGVAMAYLSSGLAVQSALAEIHGMAQDLQLGPHQALTNTSTTLREVQVALNTTRYSYGNYTQELGAGLRSALDAALVHLYAAADAYESGGSFSAAESLLQQAATAFNSSTPANTLNVTAIDHLDEVATHLLESVYAFNASVGVRLQRMAASFNFAAVSFYEALPSDDRLLGKYNVQFGQREFLRRLGDLFKYFADPYTEVVFKQWWNTTMFPMESVGIYARNTAKTLKAMQQAAETFAASDPLSPLATTCNELRVALSASPNAAFNATATKAFAVLVESAAKHAGDEVSLAHLEQHYESGALRDSGEDDKCSPQEVALESLRRGLAYGVAQYRSTAMWNAYSNFSMAEARRWLTSIVGQVTDLNTPQAVTATRRFAGHQWLSLAGERDQVSREREAERRAQRAQRAVDAARRSRLAREAAFEVWEDVDNYEESFGSEMENVVFNEDLKPGLLRASEVRRPGFPRTVTANQSWQLFQSFLSKDFQTKLLDDLEDADPTEQGTVLLNGQINSQMRRIRRASARERSFEKRMWSRSAATWEAKESFLAAFNLDDMLQERQAARDSRYGERDEDYFLSIRDYGIPDGNLPGELLGYDTKRVKSAELLSKEAGVSEEAWQRMDDQAEVQNESAQEKRTSLTGLLEAFVVGKRTTPKEDDLKVQIAELHNDDLKQSAARREELEDLRDAIRLSQIEDGLAYDFFAQSGEWLRSLGLLNNLTSMSTIYPELYMAFLGQARRHLDEMERDMSYKSGTLGDMDFNTLSTDLGYVASNLTQSIVTLLLNQSGIDTLDTAKVFMDAAVVNQAMSAYIKPDIVVEEDAGRDQQGLLRVYWTRVKVGFRAKNMWTEDGFEEDYRASLEARSLFFAYVISLNVGVFFGLVFIPLVSIYVYGVDLAPRGQAPDASRGTDDWDGNPHRRTGGVPRQVLISHGKFMALHGPNLLATPKDTFVSMRIGDYQKQSRFGSSKTYRFPQMEDPHAFARIEVFHRVGHLTVNLGNLQSNENVEVPVDMPQLSSLPMKLVVQNDKAMFAKADKMKSEKAQSKRDEAQRYLAEHHVEEVIADAIREVIHEKPSDPHTFLSNQILKHAMHPKAQLKAVPGQVIPDVIVSASKAATLLLPFRQYYESNFRHLDLENLYSKFGKPRGAPPTATAPKKPAVEEAALKSAAPAKPAAFSSTPFRQYYQEHVKPLNAGDLQKLYAKFPTSAKPSAASKPAAPAAAPSAATSTFAMRPSVGTWLAPSPGKLRGTAPAAPAPPLPTQVKDTTCEAPVKEAPLKSAAAAPAAFASTPFRQYYQEHVKPLNAGDLQKLYAKFPTSAKPSAASKPAAPAAAPSAATSTFAMRPSVGTWLAPSPGKLRGTAPAAPAPPLPTQVKDTTCEAPVKEAPLKSAAAAPAAFASTPFRQYYQEHVKPLNAGDLQKLYAKFPTSAKPSAASKPAAPAAVSAQEAFHFKPSVGTWFMQRSKALPSAPPAIVLGRTHSKLLVMDKEELITGFADEIKKRDEEIRMLRALLAQR</sequence>
<dbReference type="PROSITE" id="PS50156">
    <property type="entry name" value="SSD"/>
    <property type="match status" value="1"/>
</dbReference>
<feature type="transmembrane region" description="Helical" evidence="7">
    <location>
        <begin position="271"/>
        <end position="291"/>
    </location>
</feature>
<dbReference type="InterPro" id="IPR051697">
    <property type="entry name" value="Patched_domain-protein"/>
</dbReference>
<comment type="similarity">
    <text evidence="2">Belongs to the patched family.</text>
</comment>
<dbReference type="Pfam" id="PF02460">
    <property type="entry name" value="Patched"/>
    <property type="match status" value="1"/>
</dbReference>
<gene>
    <name evidence="9" type="ORF">EVOR1521_LOCUS7055</name>
</gene>
<feature type="transmembrane region" description="Helical" evidence="7">
    <location>
        <begin position="412"/>
        <end position="435"/>
    </location>
</feature>
<dbReference type="GO" id="GO:0016020">
    <property type="term" value="C:membrane"/>
    <property type="evidence" value="ECO:0007669"/>
    <property type="project" value="UniProtKB-SubCell"/>
</dbReference>
<dbReference type="EMBL" id="CAUJNA010000552">
    <property type="protein sequence ID" value="CAJ1378538.1"/>
    <property type="molecule type" value="Genomic_DNA"/>
</dbReference>
<dbReference type="SUPFAM" id="SSF47391">
    <property type="entry name" value="Dimerization-anchoring domain of cAMP-dependent PK regulatory subunit"/>
    <property type="match status" value="1"/>
</dbReference>
<feature type="transmembrane region" description="Helical" evidence="7">
    <location>
        <begin position="373"/>
        <end position="400"/>
    </location>
</feature>
<feature type="transmembrane region" description="Helical" evidence="7">
    <location>
        <begin position="471"/>
        <end position="488"/>
    </location>
</feature>
<evidence type="ECO:0000256" key="1">
    <source>
        <dbReference type="ARBA" id="ARBA00004141"/>
    </source>
</evidence>
<reference evidence="9" key="1">
    <citation type="submission" date="2023-08" db="EMBL/GenBank/DDBJ databases">
        <authorList>
            <person name="Chen Y."/>
            <person name="Shah S."/>
            <person name="Dougan E. K."/>
            <person name="Thang M."/>
            <person name="Chan C."/>
        </authorList>
    </citation>
    <scope>NUCLEOTIDE SEQUENCE</scope>
</reference>
<dbReference type="Proteomes" id="UP001178507">
    <property type="component" value="Unassembled WGS sequence"/>
</dbReference>
<dbReference type="InterPro" id="IPR003392">
    <property type="entry name" value="PTHD_SSD"/>
</dbReference>
<accession>A0AA36MSG5</accession>
<evidence type="ECO:0000313" key="9">
    <source>
        <dbReference type="EMBL" id="CAJ1378538.1"/>
    </source>
</evidence>
<dbReference type="SUPFAM" id="SSF82866">
    <property type="entry name" value="Multidrug efflux transporter AcrB transmembrane domain"/>
    <property type="match status" value="1"/>
</dbReference>
<feature type="transmembrane region" description="Helical" evidence="7">
    <location>
        <begin position="303"/>
        <end position="327"/>
    </location>
</feature>
<comment type="subcellular location">
    <subcellularLocation>
        <location evidence="1">Membrane</location>
        <topology evidence="1">Multi-pass membrane protein</topology>
    </subcellularLocation>
</comment>
<evidence type="ECO:0000256" key="5">
    <source>
        <dbReference type="ARBA" id="ARBA00023136"/>
    </source>
</evidence>
<evidence type="ECO:0000259" key="8">
    <source>
        <dbReference type="PROSITE" id="PS50156"/>
    </source>
</evidence>
<evidence type="ECO:0000256" key="4">
    <source>
        <dbReference type="ARBA" id="ARBA00022989"/>
    </source>
</evidence>
<keyword evidence="3 7" id="KW-0812">Transmembrane</keyword>
<proteinExistence type="inferred from homology"/>
<keyword evidence="4 7" id="KW-1133">Transmembrane helix</keyword>
<name>A0AA36MSG5_9DINO</name>
<evidence type="ECO:0000256" key="6">
    <source>
        <dbReference type="ARBA" id="ARBA00023180"/>
    </source>
</evidence>
<keyword evidence="10" id="KW-1185">Reference proteome</keyword>
<keyword evidence="5 7" id="KW-0472">Membrane</keyword>
<dbReference type="PANTHER" id="PTHR10796:SF92">
    <property type="entry name" value="PATCHED-RELATED, ISOFORM A"/>
    <property type="match status" value="1"/>
</dbReference>
<evidence type="ECO:0000313" key="10">
    <source>
        <dbReference type="Proteomes" id="UP001178507"/>
    </source>
</evidence>
<evidence type="ECO:0000256" key="2">
    <source>
        <dbReference type="ARBA" id="ARBA00005585"/>
    </source>
</evidence>
<dbReference type="InterPro" id="IPR000731">
    <property type="entry name" value="SSD"/>
</dbReference>
<evidence type="ECO:0000256" key="3">
    <source>
        <dbReference type="ARBA" id="ARBA00022692"/>
    </source>
</evidence>
<dbReference type="PANTHER" id="PTHR10796">
    <property type="entry name" value="PATCHED-RELATED"/>
    <property type="match status" value="1"/>
</dbReference>
<dbReference type="Gene3D" id="1.20.1640.10">
    <property type="entry name" value="Multidrug efflux transporter AcrB transmembrane domain"/>
    <property type="match status" value="1"/>
</dbReference>